<dbReference type="Pfam" id="PF00501">
    <property type="entry name" value="AMP-binding"/>
    <property type="match status" value="1"/>
</dbReference>
<dbReference type="InterPro" id="IPR051414">
    <property type="entry name" value="Adenylate-forming_Reductase"/>
</dbReference>
<dbReference type="InterPro" id="IPR028154">
    <property type="entry name" value="AMP-dep_Lig_C"/>
</dbReference>
<proteinExistence type="inferred from homology"/>
<evidence type="ECO:0000256" key="3">
    <source>
        <dbReference type="ARBA" id="ARBA00022553"/>
    </source>
</evidence>
<dbReference type="InterPro" id="IPR000873">
    <property type="entry name" value="AMP-dep_synth/lig_dom"/>
</dbReference>
<sequence length="413" mass="45575">MTGAKPEFSGLKDALKRVWEVKGVYYRRMAEMGISPDDVNSMEDFQSLPLTTKEDIRDSYPTGMMACDQAKVVRFHASSGTTGKPTVVPYSAKDLDIWTQCMAQCLRTAGVTEKDVFQVILGYGLFTGALGFHYGAEAVGAAVVPTGGGFTDRQLTLMEDLGTTVFTSTPSYALHLCEEIEARGIRDRLKLRLAILGGEAWTEAMRDEIESRLGVVALNSYGLSEILGPGVAMECPDKVGMHFNDEHFFVEILDEAGRPLPVGEEGEIVITSFTKEAFPLIRYRTRDLGRLVEARCSCGRSGLMLDRVKGRNDDMLIIRGVNVFPSQIEAALGQVPGLTLNYIIEVEEKGHLKDMTVLCESRDFLDPGQGKELFNRSSSRLKEILGIRVNFRLLEPGTLDRSTGKAVRLRKVS</sequence>
<dbReference type="Pfam" id="PF14535">
    <property type="entry name" value="AMP-binding_C_2"/>
    <property type="match status" value="1"/>
</dbReference>
<dbReference type="PIRSF" id="PIRSF006444">
    <property type="entry name" value="PaaK"/>
    <property type="match status" value="1"/>
</dbReference>
<evidence type="ECO:0000256" key="10">
    <source>
        <dbReference type="ARBA" id="ARBA00075111"/>
    </source>
</evidence>
<comment type="subunit">
    <text evidence="1">Monomer.</text>
</comment>
<keyword evidence="5" id="KW-0547">Nucleotide-binding</keyword>
<dbReference type="InterPro" id="IPR045851">
    <property type="entry name" value="AMP-bd_C_sf"/>
</dbReference>
<gene>
    <name evidence="13" type="ORF">SAMN06275492_1155</name>
</gene>
<feature type="domain" description="AMP-dependent synthetase/ligase" evidence="11">
    <location>
        <begin position="78"/>
        <end position="271"/>
    </location>
</feature>
<evidence type="ECO:0000313" key="13">
    <source>
        <dbReference type="EMBL" id="SMG30417.1"/>
    </source>
</evidence>
<evidence type="ECO:0000259" key="12">
    <source>
        <dbReference type="Pfam" id="PF14535"/>
    </source>
</evidence>
<dbReference type="OrthoDB" id="580775at2"/>
<evidence type="ECO:0000256" key="9">
    <source>
        <dbReference type="ARBA" id="ARBA00068695"/>
    </source>
</evidence>
<dbReference type="Gene3D" id="3.30.300.30">
    <property type="match status" value="1"/>
</dbReference>
<evidence type="ECO:0000256" key="2">
    <source>
        <dbReference type="ARBA" id="ARBA00022450"/>
    </source>
</evidence>
<evidence type="ECO:0000259" key="11">
    <source>
        <dbReference type="Pfam" id="PF00501"/>
    </source>
</evidence>
<evidence type="ECO:0000313" key="14">
    <source>
        <dbReference type="Proteomes" id="UP000193355"/>
    </source>
</evidence>
<organism evidence="13 14">
    <name type="scientific">Dethiosulfovibrio salsuginis</name>
    <dbReference type="NCBI Taxonomy" id="561720"/>
    <lineage>
        <taxon>Bacteria</taxon>
        <taxon>Thermotogati</taxon>
        <taxon>Synergistota</taxon>
        <taxon>Synergistia</taxon>
        <taxon>Synergistales</taxon>
        <taxon>Dethiosulfovibrionaceae</taxon>
        <taxon>Dethiosulfovibrio</taxon>
    </lineage>
</organism>
<dbReference type="EMBL" id="FXBB01000015">
    <property type="protein sequence ID" value="SMG30417.1"/>
    <property type="molecule type" value="Genomic_DNA"/>
</dbReference>
<dbReference type="FunFam" id="3.40.50.12780:FF:000016">
    <property type="entry name" value="Phenylacetate-coenzyme A ligase"/>
    <property type="match status" value="1"/>
</dbReference>
<evidence type="ECO:0000256" key="1">
    <source>
        <dbReference type="ARBA" id="ARBA00011245"/>
    </source>
</evidence>
<accession>A0A1X7JR17</accession>
<keyword evidence="4 13" id="KW-0436">Ligase</keyword>
<dbReference type="GO" id="GO:0010124">
    <property type="term" value="P:phenylacetate catabolic process"/>
    <property type="evidence" value="ECO:0007669"/>
    <property type="project" value="InterPro"/>
</dbReference>
<dbReference type="Gene3D" id="3.40.50.12780">
    <property type="entry name" value="N-terminal domain of ligase-like"/>
    <property type="match status" value="1"/>
</dbReference>
<dbReference type="RefSeq" id="WP_085544616.1">
    <property type="nucleotide sequence ID" value="NZ_FXBB01000015.1"/>
</dbReference>
<evidence type="ECO:0000256" key="8">
    <source>
        <dbReference type="ARBA" id="ARBA00066629"/>
    </source>
</evidence>
<comment type="pathway">
    <text evidence="6">Aromatic compound metabolism; phenylacetate degradation.</text>
</comment>
<dbReference type="EC" id="6.2.1.30" evidence="8"/>
<dbReference type="GO" id="GO:0000166">
    <property type="term" value="F:nucleotide binding"/>
    <property type="evidence" value="ECO:0007669"/>
    <property type="project" value="UniProtKB-KW"/>
</dbReference>
<dbReference type="PANTHER" id="PTHR43439:SF2">
    <property type="entry name" value="ENZYME, PUTATIVE (JCVI)-RELATED"/>
    <property type="match status" value="1"/>
</dbReference>
<dbReference type="InterPro" id="IPR011880">
    <property type="entry name" value="PA_CoA_ligase"/>
</dbReference>
<dbReference type="InterPro" id="IPR042099">
    <property type="entry name" value="ANL_N_sf"/>
</dbReference>
<evidence type="ECO:0000256" key="6">
    <source>
        <dbReference type="ARBA" id="ARBA00060591"/>
    </source>
</evidence>
<dbReference type="SUPFAM" id="SSF56801">
    <property type="entry name" value="Acetyl-CoA synthetase-like"/>
    <property type="match status" value="1"/>
</dbReference>
<evidence type="ECO:0000256" key="4">
    <source>
        <dbReference type="ARBA" id="ARBA00022598"/>
    </source>
</evidence>
<name>A0A1X7JR17_9BACT</name>
<dbReference type="Proteomes" id="UP000193355">
    <property type="component" value="Unassembled WGS sequence"/>
</dbReference>
<dbReference type="STRING" id="561720.SAMN06275492_1155"/>
<dbReference type="AlphaFoldDB" id="A0A1X7JR17"/>
<protein>
    <recommendedName>
        <fullName evidence="9">Phenylacetate-coenzyme A ligase</fullName>
        <ecNumber evidence="8">6.2.1.30</ecNumber>
    </recommendedName>
    <alternativeName>
        <fullName evidence="10">Phenylacetyl-CoA ligase</fullName>
    </alternativeName>
</protein>
<dbReference type="CDD" id="cd05913">
    <property type="entry name" value="PaaK"/>
    <property type="match status" value="1"/>
</dbReference>
<feature type="domain" description="AMP-dependent ligase C-terminal" evidence="12">
    <location>
        <begin position="320"/>
        <end position="409"/>
    </location>
</feature>
<dbReference type="PANTHER" id="PTHR43439">
    <property type="entry name" value="PHENYLACETATE-COENZYME A LIGASE"/>
    <property type="match status" value="1"/>
</dbReference>
<comment type="similarity">
    <text evidence="7">Belongs to the phenylacetyl-CoA ligase family.</text>
</comment>
<evidence type="ECO:0000256" key="5">
    <source>
        <dbReference type="ARBA" id="ARBA00022741"/>
    </source>
</evidence>
<evidence type="ECO:0000256" key="7">
    <source>
        <dbReference type="ARBA" id="ARBA00061566"/>
    </source>
</evidence>
<reference evidence="14" key="1">
    <citation type="submission" date="2017-04" db="EMBL/GenBank/DDBJ databases">
        <authorList>
            <person name="Varghese N."/>
            <person name="Submissions S."/>
        </authorList>
    </citation>
    <scope>NUCLEOTIDE SEQUENCE [LARGE SCALE GENOMIC DNA]</scope>
    <source>
        <strain evidence="14">USBA 82</strain>
    </source>
</reference>
<keyword evidence="14" id="KW-1185">Reference proteome</keyword>
<keyword evidence="3" id="KW-0597">Phosphoprotein</keyword>
<keyword evidence="2" id="KW-0596">Phosphopantetheine</keyword>
<dbReference type="GO" id="GO:0047475">
    <property type="term" value="F:phenylacetate-CoA ligase activity"/>
    <property type="evidence" value="ECO:0007669"/>
    <property type="project" value="UniProtKB-EC"/>
</dbReference>